<protein>
    <submittedName>
        <fullName evidence="2">Uncharacterized protein</fullName>
    </submittedName>
</protein>
<keyword evidence="1" id="KW-1133">Transmembrane helix</keyword>
<evidence type="ECO:0000313" key="2">
    <source>
        <dbReference type="EMBL" id="MFD1044318.1"/>
    </source>
</evidence>
<dbReference type="Proteomes" id="UP001597045">
    <property type="component" value="Unassembled WGS sequence"/>
</dbReference>
<dbReference type="EMBL" id="JBHTIS010000033">
    <property type="protein sequence ID" value="MFD1044318.1"/>
    <property type="molecule type" value="Genomic_DNA"/>
</dbReference>
<evidence type="ECO:0000256" key="1">
    <source>
        <dbReference type="SAM" id="Phobius"/>
    </source>
</evidence>
<keyword evidence="3" id="KW-1185">Reference proteome</keyword>
<proteinExistence type="predicted"/>
<dbReference type="Pfam" id="PF19953">
    <property type="entry name" value="EACC1"/>
    <property type="match status" value="1"/>
</dbReference>
<dbReference type="InterPro" id="IPR045428">
    <property type="entry name" value="EACC1"/>
</dbReference>
<name>A0ABW3M157_9PSEU</name>
<keyword evidence="1" id="KW-0812">Transmembrane</keyword>
<comment type="caution">
    <text evidence="2">The sequence shown here is derived from an EMBL/GenBank/DDBJ whole genome shotgun (WGS) entry which is preliminary data.</text>
</comment>
<reference evidence="3" key="1">
    <citation type="journal article" date="2019" name="Int. J. Syst. Evol. Microbiol.">
        <title>The Global Catalogue of Microorganisms (GCM) 10K type strain sequencing project: providing services to taxonomists for standard genome sequencing and annotation.</title>
        <authorList>
            <consortium name="The Broad Institute Genomics Platform"/>
            <consortium name="The Broad Institute Genome Sequencing Center for Infectious Disease"/>
            <person name="Wu L."/>
            <person name="Ma J."/>
        </authorList>
    </citation>
    <scope>NUCLEOTIDE SEQUENCE [LARGE SCALE GENOMIC DNA]</scope>
    <source>
        <strain evidence="3">JCM 31486</strain>
    </source>
</reference>
<sequence>MHGSVEVRHEQSAEELRALANWLRGEHELRGRVRLVQEPARIDDMGGALDALSIAVGSGGVATVLVRSLFAWMGTRRRSSTLHLTVKRADGTEIKLKLDDIQDPDATIGELSKFIAEE</sequence>
<keyword evidence="1" id="KW-0472">Membrane</keyword>
<feature type="transmembrane region" description="Helical" evidence="1">
    <location>
        <begin position="51"/>
        <end position="70"/>
    </location>
</feature>
<evidence type="ECO:0000313" key="3">
    <source>
        <dbReference type="Proteomes" id="UP001597045"/>
    </source>
</evidence>
<organism evidence="2 3">
    <name type="scientific">Kibdelosporangium lantanae</name>
    <dbReference type="NCBI Taxonomy" id="1497396"/>
    <lineage>
        <taxon>Bacteria</taxon>
        <taxon>Bacillati</taxon>
        <taxon>Actinomycetota</taxon>
        <taxon>Actinomycetes</taxon>
        <taxon>Pseudonocardiales</taxon>
        <taxon>Pseudonocardiaceae</taxon>
        <taxon>Kibdelosporangium</taxon>
    </lineage>
</organism>
<gene>
    <name evidence="2" type="ORF">ACFQ1S_01270</name>
</gene>
<accession>A0ABW3M157</accession>